<evidence type="ECO:0000256" key="2">
    <source>
        <dbReference type="ARBA" id="ARBA00004924"/>
    </source>
</evidence>
<gene>
    <name evidence="8" type="ORF">C9I57_14175</name>
</gene>
<dbReference type="Pfam" id="PF13434">
    <property type="entry name" value="Lys_Orn_oxgnase"/>
    <property type="match status" value="1"/>
</dbReference>
<keyword evidence="4" id="KW-0285">Flavoprotein</keyword>
<comment type="similarity">
    <text evidence="3">Belongs to the lysine N(6)-hydroxylase/L-ornithine N(5)-oxygenase family.</text>
</comment>
<evidence type="ECO:0000256" key="5">
    <source>
        <dbReference type="ARBA" id="ARBA00022827"/>
    </source>
</evidence>
<keyword evidence="7" id="KW-0560">Oxidoreductase</keyword>
<evidence type="ECO:0000256" key="1">
    <source>
        <dbReference type="ARBA" id="ARBA00001974"/>
    </source>
</evidence>
<dbReference type="Gene3D" id="3.50.50.60">
    <property type="entry name" value="FAD/NAD(P)-binding domain"/>
    <property type="match status" value="1"/>
</dbReference>
<evidence type="ECO:0000256" key="6">
    <source>
        <dbReference type="ARBA" id="ARBA00022857"/>
    </source>
</evidence>
<dbReference type="SUPFAM" id="SSF51905">
    <property type="entry name" value="FAD/NAD(P)-binding domain"/>
    <property type="match status" value="1"/>
</dbReference>
<organism evidence="8 9">
    <name type="scientific">Trinickia symbiotica</name>
    <dbReference type="NCBI Taxonomy" id="863227"/>
    <lineage>
        <taxon>Bacteria</taxon>
        <taxon>Pseudomonadati</taxon>
        <taxon>Pseudomonadota</taxon>
        <taxon>Betaproteobacteria</taxon>
        <taxon>Burkholderiales</taxon>
        <taxon>Burkholderiaceae</taxon>
        <taxon>Trinickia</taxon>
    </lineage>
</organism>
<sequence length="424" mass="46138">MSQTDTAIIGAGPYGLSLATFLKASGVPFQILGEPMEAWRKFMPPGMLLKSEAFASSIAAPHSGYTVGDYYRLKGMAYQPVGMELPLETFVDYGLWFQSNLVADVRTVNVVDLQRENGIFHLTMSDGKSLAARRVVIAQGLKGFAQTPPLLRGLPMRYVSHSAEYGSLAWARGMDIAIVGGGQSALGLAALFNEQGAARVHVLVRDPSVRWLSKPDTQRSLIAKLTSPDAGLGRGWVCHALSEFPLLFSFLNEARRKRIMDKSFGPAGAWWLRDRVVDKVKLSFGAEIRHAAIENDQVVMRVMTANGESRITAQHLIVATGFKTDLRRHGFISKELVASITLDDGLPRLSNNFETSVPGLYVIGPATAHRFGPVMRFVFGAKHAAPRVARHILNARRSVGSVEAPPFAVEAPLAEATNEQSGTL</sequence>
<dbReference type="PANTHER" id="PTHR38663">
    <property type="match status" value="1"/>
</dbReference>
<protein>
    <submittedName>
        <fullName evidence="8">Dimethylaniline monooxygenase</fullName>
    </submittedName>
</protein>
<comment type="cofactor">
    <cofactor evidence="1">
        <name>FAD</name>
        <dbReference type="ChEBI" id="CHEBI:57692"/>
    </cofactor>
</comment>
<evidence type="ECO:0000256" key="3">
    <source>
        <dbReference type="ARBA" id="ARBA00007588"/>
    </source>
</evidence>
<dbReference type="GO" id="GO:0004497">
    <property type="term" value="F:monooxygenase activity"/>
    <property type="evidence" value="ECO:0007669"/>
    <property type="project" value="UniProtKB-KW"/>
</dbReference>
<dbReference type="RefSeq" id="WP_107151295.1">
    <property type="nucleotide sequence ID" value="NZ_PYUC01000006.1"/>
</dbReference>
<evidence type="ECO:0000256" key="4">
    <source>
        <dbReference type="ARBA" id="ARBA00022630"/>
    </source>
</evidence>
<reference evidence="8 9" key="1">
    <citation type="submission" date="2018-03" db="EMBL/GenBank/DDBJ databases">
        <title>Whole genome analyses suggest that Burkholderia sensu lato contains two further novel genera in the rhizoxinica-symbiotica group Mycetohabitans gen. nov., and Trinickia gen. nov.: implications for the evolution of diazotrophy and nodulation in the Burkholderiaceae.</title>
        <authorList>
            <person name="Estrada De Los Santos P."/>
            <person name="Palmer M."/>
            <person name="Chavez-Ramirez B."/>
            <person name="Steenkamp E.T."/>
            <person name="Hirsch A.M."/>
            <person name="Manyaka P."/>
            <person name="Maluk M."/>
            <person name="Lafos M."/>
            <person name="Crook M."/>
            <person name="Gross E."/>
            <person name="Simon M.F."/>
            <person name="Bueno Dos Reis Junior F."/>
            <person name="Poole P.S."/>
            <person name="Venter S.N."/>
            <person name="James E.K."/>
        </authorList>
    </citation>
    <scope>NUCLEOTIDE SEQUENCE [LARGE SCALE GENOMIC DNA]</scope>
    <source>
        <strain evidence="8 9">JPY-366</strain>
    </source>
</reference>
<dbReference type="PRINTS" id="PR00368">
    <property type="entry name" value="FADPNR"/>
</dbReference>
<evidence type="ECO:0000313" key="9">
    <source>
        <dbReference type="Proteomes" id="UP000240638"/>
    </source>
</evidence>
<dbReference type="AlphaFoldDB" id="A0A2T3XUT5"/>
<accession>A0A2T3XUT5</accession>
<comment type="pathway">
    <text evidence="2">Siderophore biosynthesis.</text>
</comment>
<keyword evidence="8" id="KW-0503">Monooxygenase</keyword>
<dbReference type="EMBL" id="PYUC01000006">
    <property type="protein sequence ID" value="PTB20222.1"/>
    <property type="molecule type" value="Genomic_DNA"/>
</dbReference>
<keyword evidence="6" id="KW-0521">NADP</keyword>
<dbReference type="InterPro" id="IPR036188">
    <property type="entry name" value="FAD/NAD-bd_sf"/>
</dbReference>
<evidence type="ECO:0000256" key="7">
    <source>
        <dbReference type="ARBA" id="ARBA00023002"/>
    </source>
</evidence>
<name>A0A2T3XUT5_9BURK</name>
<proteinExistence type="inferred from homology"/>
<keyword evidence="5" id="KW-0274">FAD</keyword>
<dbReference type="PRINTS" id="PR00411">
    <property type="entry name" value="PNDRDTASEI"/>
</dbReference>
<comment type="caution">
    <text evidence="8">The sequence shown here is derived from an EMBL/GenBank/DDBJ whole genome shotgun (WGS) entry which is preliminary data.</text>
</comment>
<evidence type="ECO:0000313" key="8">
    <source>
        <dbReference type="EMBL" id="PTB20222.1"/>
    </source>
</evidence>
<dbReference type="Proteomes" id="UP000240638">
    <property type="component" value="Unassembled WGS sequence"/>
</dbReference>
<dbReference type="PANTHER" id="PTHR38663:SF1">
    <property type="entry name" value="L-ORNITHINE N(5)-MONOOXYGENASE"/>
    <property type="match status" value="1"/>
</dbReference>
<dbReference type="InterPro" id="IPR025700">
    <property type="entry name" value="Lys/Orn_oxygenase"/>
</dbReference>